<evidence type="ECO:0000313" key="1">
    <source>
        <dbReference type="EMBL" id="AAS51962.1"/>
    </source>
</evidence>
<dbReference type="EMBL" id="AE016817">
    <property type="protein sequence ID" value="AAS51962.1"/>
    <property type="molecule type" value="Genomic_DNA"/>
</dbReference>
<gene>
    <name evidence="1" type="ORF">AGOS_ADR042W</name>
</gene>
<dbReference type="GO" id="GO:0097271">
    <property type="term" value="P:protein localization to bud neck"/>
    <property type="evidence" value="ECO:0007669"/>
    <property type="project" value="EnsemblFungi"/>
</dbReference>
<dbReference type="RefSeq" id="NP_984138.1">
    <property type="nucleotide sequence ID" value="NM_209491.1"/>
</dbReference>
<dbReference type="PANTHER" id="PTHR36419">
    <property type="entry name" value="ARRESTIN FAMILY PROTEIN 1"/>
    <property type="match status" value="1"/>
</dbReference>
<protein>
    <submittedName>
        <fullName evidence="1">ADR042Wp</fullName>
    </submittedName>
</protein>
<dbReference type="InterPro" id="IPR053060">
    <property type="entry name" value="Cytokinesis_Signaling_Reg"/>
</dbReference>
<proteinExistence type="predicted"/>
<dbReference type="FunCoup" id="Q75A76">
    <property type="interactions" value="70"/>
</dbReference>
<name>Q75A76_EREGS</name>
<dbReference type="eggNOG" id="ENOG502QSRB">
    <property type="taxonomic scope" value="Eukaryota"/>
</dbReference>
<dbReference type="STRING" id="284811.Q75A76"/>
<dbReference type="AlphaFoldDB" id="Q75A76"/>
<dbReference type="HOGENOM" id="CLU_598506_0_0_1"/>
<dbReference type="OMA" id="PRIECQL"/>
<accession>Q75A76</accession>
<dbReference type="GeneID" id="4620287"/>
<dbReference type="Proteomes" id="UP000000591">
    <property type="component" value="Chromosome IV"/>
</dbReference>
<evidence type="ECO:0000313" key="2">
    <source>
        <dbReference type="Proteomes" id="UP000000591"/>
    </source>
</evidence>
<dbReference type="GO" id="GO:0000917">
    <property type="term" value="P:division septum assembly"/>
    <property type="evidence" value="ECO:0000318"/>
    <property type="project" value="GO_Central"/>
</dbReference>
<keyword evidence="2" id="KW-1185">Reference proteome</keyword>
<dbReference type="GO" id="GO:0000935">
    <property type="term" value="C:division septum"/>
    <property type="evidence" value="ECO:0000318"/>
    <property type="project" value="GO_Central"/>
</dbReference>
<organism evidence="1 2">
    <name type="scientific">Eremothecium gossypii (strain ATCC 10895 / CBS 109.51 / FGSC 9923 / NRRL Y-1056)</name>
    <name type="common">Yeast</name>
    <name type="synonym">Ashbya gossypii</name>
    <dbReference type="NCBI Taxonomy" id="284811"/>
    <lineage>
        <taxon>Eukaryota</taxon>
        <taxon>Fungi</taxon>
        <taxon>Dikarya</taxon>
        <taxon>Ascomycota</taxon>
        <taxon>Saccharomycotina</taxon>
        <taxon>Saccharomycetes</taxon>
        <taxon>Saccharomycetales</taxon>
        <taxon>Saccharomycetaceae</taxon>
        <taxon>Eremothecium</taxon>
    </lineage>
</organism>
<sequence>MPYPVISLKPSYNSIIRGCPGVPQTLPRIECELRIRSNDGRPMLIDRIEVLLKTSEVLHSSVPAFTSKARLEKDIVHYKRSIRLSDKKIIGIDIPLTIALPDDIKDTNYNKFGYTFTSFECNVLYFPKTEKHAVANATMNTESFTTVVNVEKYNLFASPSLFPPLRRKFLSPDRKFKIKYCIQNPCLTTDDLLHINLIIVPNLSRNYPGSYSNKLFNKKVKLKSIVFDVKEVLEVYDSHADVKENTLQSLIKPFNTTINEAGIEVTSDIKIYTKNVYFKEFERCMNEPAVMFQLPHNEPNLDAPIPETVLLKGKSKNVQAFQYHCSITSRGQLFSITHGLSIKFKISNGKDFEIYQPLDVSAWPKVDINLVEKVIAHETEVAMHAKNFYDSFGGIRRNRTTGALEYPPLPPVVYTADKNTLKHVGVMYNMDNKYSHKIPLIE</sequence>
<dbReference type="KEGG" id="ago:AGOS_ADR042W"/>
<reference evidence="2" key="2">
    <citation type="journal article" date="2013" name="G3 (Bethesda)">
        <title>Genomes of Ashbya fungi isolated from insects reveal four mating-type loci, numerous translocations, lack of transposons, and distinct gene duplications.</title>
        <authorList>
            <person name="Dietrich F.S."/>
            <person name="Voegeli S."/>
            <person name="Kuo S."/>
            <person name="Philippsen P."/>
        </authorList>
    </citation>
    <scope>GENOME REANNOTATION</scope>
    <source>
        <strain evidence="2">ATCC 10895 / CBS 109.51 / FGSC 9923 / NRRL Y-1056</strain>
    </source>
</reference>
<dbReference type="InParanoid" id="Q75A76"/>
<reference evidence="1 2" key="1">
    <citation type="journal article" date="2004" name="Science">
        <title>The Ashbya gossypii genome as a tool for mapping the ancient Saccharomyces cerevisiae genome.</title>
        <authorList>
            <person name="Dietrich F.S."/>
            <person name="Voegeli S."/>
            <person name="Brachat S."/>
            <person name="Lerch A."/>
            <person name="Gates K."/>
            <person name="Steiner S."/>
            <person name="Mohr C."/>
            <person name="Pohlmann R."/>
            <person name="Luedi P."/>
            <person name="Choi S."/>
            <person name="Wing R.A."/>
            <person name="Flavier A."/>
            <person name="Gaffney T.D."/>
            <person name="Philippsen P."/>
        </authorList>
    </citation>
    <scope>NUCLEOTIDE SEQUENCE [LARGE SCALE GENOMIC DNA]</scope>
    <source>
        <strain evidence="2">ATCC 10895 / CBS 109.51 / FGSC 9923 / NRRL Y-1056</strain>
    </source>
</reference>
<dbReference type="OrthoDB" id="4001642at2759"/>
<dbReference type="PANTHER" id="PTHR36419:SF1">
    <property type="entry name" value="RHO1 GEF LOCALIZING PROTEIN 1"/>
    <property type="match status" value="1"/>
</dbReference>